<dbReference type="Proteomes" id="UP000031512">
    <property type="component" value="Unassembled WGS sequence"/>
</dbReference>
<dbReference type="eggNOG" id="ENOG502TN0S">
    <property type="taxonomic scope" value="Eukaryota"/>
</dbReference>
<evidence type="ECO:0000313" key="1">
    <source>
        <dbReference type="EMBL" id="EKX72982.1"/>
    </source>
</evidence>
<proteinExistence type="predicted"/>
<dbReference type="KEGG" id="beq:BEWA_015430"/>
<dbReference type="RefSeq" id="XP_004832434.1">
    <property type="nucleotide sequence ID" value="XM_004832377.1"/>
</dbReference>
<reference evidence="1 2" key="1">
    <citation type="journal article" date="2012" name="BMC Genomics">
        <title>Comparative genomic analysis and phylogenetic position of Theileria equi.</title>
        <authorList>
            <person name="Kappmeyer L.S."/>
            <person name="Thiagarajan M."/>
            <person name="Herndon D.R."/>
            <person name="Ramsay J.D."/>
            <person name="Caler E."/>
            <person name="Djikeng A."/>
            <person name="Gillespie J.J."/>
            <person name="Lau A.O."/>
            <person name="Roalson E.H."/>
            <person name="Silva J.C."/>
            <person name="Silva M.G."/>
            <person name="Suarez C.E."/>
            <person name="Ueti M.W."/>
            <person name="Nene V.M."/>
            <person name="Mealey R.H."/>
            <person name="Knowles D.P."/>
            <person name="Brayton K.A."/>
        </authorList>
    </citation>
    <scope>NUCLEOTIDE SEQUENCE [LARGE SCALE GENOMIC DNA]</scope>
    <source>
        <strain evidence="1 2">WA</strain>
    </source>
</reference>
<dbReference type="OrthoDB" id="365839at2759"/>
<comment type="caution">
    <text evidence="1">The sequence shown here is derived from an EMBL/GenBank/DDBJ whole genome shotgun (WGS) entry which is preliminary data.</text>
</comment>
<dbReference type="GeneID" id="15802646"/>
<gene>
    <name evidence="1" type="ORF">BEWA_015430</name>
</gene>
<dbReference type="VEuPathDB" id="PiroplasmaDB:BEWA_015430"/>
<accession>L1LC08</accession>
<dbReference type="AlphaFoldDB" id="L1LC08"/>
<evidence type="ECO:0000313" key="2">
    <source>
        <dbReference type="Proteomes" id="UP000031512"/>
    </source>
</evidence>
<keyword evidence="2" id="KW-1185">Reference proteome</keyword>
<sequence>MSVSQSSIRSSRFFADCQSASEGFLHKSCLTQQNKSKKKKRIKITENKETLSVIRGLISCCLGNRQSTDLSNISFMGYDLGDVFEDASTVDTVSELESLPSSRKATVYLHMHAHAIPQATWAIEPSRKFKSAEIKLPEARWLLLSWASRIIRGDSVNKSLLNSLVSECTSKHKKVEFMSNTIIKTFPGLELAEEIQEMGAMDFSVAIDTMMITLNDYVGIDKNTFLFIVKKECCYGVYHIHRGNRNYTQNVLIGACKDLIIFEIQLFEKNGIYYFSRMLSFNGFV</sequence>
<protein>
    <submittedName>
        <fullName evidence="1">Uncharacterized protein</fullName>
    </submittedName>
</protein>
<name>L1LC08_THEEQ</name>
<dbReference type="EMBL" id="ACOU01000004">
    <property type="protein sequence ID" value="EKX72982.1"/>
    <property type="molecule type" value="Genomic_DNA"/>
</dbReference>
<organism evidence="1 2">
    <name type="scientific">Theileria equi strain WA</name>
    <dbReference type="NCBI Taxonomy" id="1537102"/>
    <lineage>
        <taxon>Eukaryota</taxon>
        <taxon>Sar</taxon>
        <taxon>Alveolata</taxon>
        <taxon>Apicomplexa</taxon>
        <taxon>Aconoidasida</taxon>
        <taxon>Piroplasmida</taxon>
        <taxon>Theileriidae</taxon>
        <taxon>Theileria</taxon>
    </lineage>
</organism>